<keyword evidence="6 9" id="KW-0067">ATP-binding</keyword>
<feature type="region of interest" description="Disordered" evidence="11">
    <location>
        <begin position="35"/>
        <end position="54"/>
    </location>
</feature>
<evidence type="ECO:0000256" key="8">
    <source>
        <dbReference type="ARBA" id="ARBA00048679"/>
    </source>
</evidence>
<evidence type="ECO:0000256" key="5">
    <source>
        <dbReference type="ARBA" id="ARBA00022777"/>
    </source>
</evidence>
<evidence type="ECO:0000256" key="7">
    <source>
        <dbReference type="ARBA" id="ARBA00047899"/>
    </source>
</evidence>
<dbReference type="InterPro" id="IPR027916">
    <property type="entry name" value="Kinase-like_dom_ROP"/>
</dbReference>
<dbReference type="SUPFAM" id="SSF56112">
    <property type="entry name" value="Protein kinase-like (PK-like)"/>
    <property type="match status" value="1"/>
</dbReference>
<protein>
    <recommendedName>
        <fullName evidence="1">non-specific serine/threonine protein kinase</fullName>
        <ecNumber evidence="1">2.7.11.1</ecNumber>
    </recommendedName>
</protein>
<dbReference type="PANTHER" id="PTHR24356">
    <property type="entry name" value="SERINE/THREONINE-PROTEIN KINASE"/>
    <property type="match status" value="1"/>
</dbReference>
<feature type="domain" description="Protein kinase" evidence="12">
    <location>
        <begin position="149"/>
        <end position="472"/>
    </location>
</feature>
<keyword evidence="4 9" id="KW-0547">Nucleotide-binding</keyword>
<dbReference type="PROSITE" id="PS50011">
    <property type="entry name" value="PROTEIN_KINASE_DOM"/>
    <property type="match status" value="1"/>
</dbReference>
<organism evidence="13 14">
    <name type="scientific">Besnoitia besnoiti</name>
    <name type="common">Apicomplexan protozoan</name>
    <dbReference type="NCBI Taxonomy" id="94643"/>
    <lineage>
        <taxon>Eukaryota</taxon>
        <taxon>Sar</taxon>
        <taxon>Alveolata</taxon>
        <taxon>Apicomplexa</taxon>
        <taxon>Conoidasida</taxon>
        <taxon>Coccidia</taxon>
        <taxon>Eucoccidiorida</taxon>
        <taxon>Eimeriorina</taxon>
        <taxon>Sarcocystidae</taxon>
        <taxon>Besnoitia</taxon>
    </lineage>
</organism>
<evidence type="ECO:0000313" key="13">
    <source>
        <dbReference type="EMBL" id="PFH36695.1"/>
    </source>
</evidence>
<dbReference type="EC" id="2.7.11.1" evidence="1"/>
<dbReference type="SMART" id="SM00220">
    <property type="entry name" value="S_TKc"/>
    <property type="match status" value="1"/>
</dbReference>
<dbReference type="STRING" id="94643.A0A2A9MFD3"/>
<dbReference type="Pfam" id="PF14531">
    <property type="entry name" value="Kinase-like"/>
    <property type="match status" value="1"/>
</dbReference>
<dbReference type="GO" id="GO:0004674">
    <property type="term" value="F:protein serine/threonine kinase activity"/>
    <property type="evidence" value="ECO:0007669"/>
    <property type="project" value="UniProtKB-KW"/>
</dbReference>
<dbReference type="Gene3D" id="3.30.200.20">
    <property type="entry name" value="Phosphorylase Kinase, domain 1"/>
    <property type="match status" value="1"/>
</dbReference>
<evidence type="ECO:0000256" key="2">
    <source>
        <dbReference type="ARBA" id="ARBA00022527"/>
    </source>
</evidence>
<keyword evidence="3" id="KW-0808">Transferase</keyword>
<evidence type="ECO:0000256" key="4">
    <source>
        <dbReference type="ARBA" id="ARBA00022741"/>
    </source>
</evidence>
<dbReference type="GO" id="GO:0005524">
    <property type="term" value="F:ATP binding"/>
    <property type="evidence" value="ECO:0007669"/>
    <property type="project" value="UniProtKB-UniRule"/>
</dbReference>
<comment type="similarity">
    <text evidence="10">Belongs to the protein kinase superfamily.</text>
</comment>
<keyword evidence="5 13" id="KW-0418">Kinase</keyword>
<evidence type="ECO:0000256" key="11">
    <source>
        <dbReference type="SAM" id="MobiDB-lite"/>
    </source>
</evidence>
<reference evidence="13 14" key="1">
    <citation type="submission" date="2017-09" db="EMBL/GenBank/DDBJ databases">
        <title>Genome sequencing of Besnoitia besnoiti strain Bb-Ger1.</title>
        <authorList>
            <person name="Schares G."/>
            <person name="Venepally P."/>
            <person name="Lorenzi H.A."/>
        </authorList>
    </citation>
    <scope>NUCLEOTIDE SEQUENCE [LARGE SCALE GENOMIC DNA]</scope>
    <source>
        <strain evidence="13 14">Bb-Ger1</strain>
    </source>
</reference>
<comment type="catalytic activity">
    <reaction evidence="8">
        <text>L-seryl-[protein] + ATP = O-phospho-L-seryl-[protein] + ADP + H(+)</text>
        <dbReference type="Rhea" id="RHEA:17989"/>
        <dbReference type="Rhea" id="RHEA-COMP:9863"/>
        <dbReference type="Rhea" id="RHEA-COMP:11604"/>
        <dbReference type="ChEBI" id="CHEBI:15378"/>
        <dbReference type="ChEBI" id="CHEBI:29999"/>
        <dbReference type="ChEBI" id="CHEBI:30616"/>
        <dbReference type="ChEBI" id="CHEBI:83421"/>
        <dbReference type="ChEBI" id="CHEBI:456216"/>
        <dbReference type="EC" id="2.7.11.1"/>
    </reaction>
</comment>
<evidence type="ECO:0000259" key="12">
    <source>
        <dbReference type="PROSITE" id="PS50011"/>
    </source>
</evidence>
<evidence type="ECO:0000256" key="3">
    <source>
        <dbReference type="ARBA" id="ARBA00022679"/>
    </source>
</evidence>
<keyword evidence="14" id="KW-1185">Reference proteome</keyword>
<dbReference type="InterPro" id="IPR008271">
    <property type="entry name" value="Ser/Thr_kinase_AS"/>
</dbReference>
<dbReference type="InterPro" id="IPR050236">
    <property type="entry name" value="Ser_Thr_kinase_AGC"/>
</dbReference>
<dbReference type="GeneID" id="40309817"/>
<dbReference type="RefSeq" id="XP_029220704.1">
    <property type="nucleotide sequence ID" value="XM_029363338.1"/>
</dbReference>
<proteinExistence type="inferred from homology"/>
<feature type="binding site" evidence="9">
    <location>
        <position position="178"/>
    </location>
    <ligand>
        <name>ATP</name>
        <dbReference type="ChEBI" id="CHEBI:30616"/>
    </ligand>
</feature>
<comment type="catalytic activity">
    <reaction evidence="7">
        <text>L-threonyl-[protein] + ATP = O-phospho-L-threonyl-[protein] + ADP + H(+)</text>
        <dbReference type="Rhea" id="RHEA:46608"/>
        <dbReference type="Rhea" id="RHEA-COMP:11060"/>
        <dbReference type="Rhea" id="RHEA-COMP:11605"/>
        <dbReference type="ChEBI" id="CHEBI:15378"/>
        <dbReference type="ChEBI" id="CHEBI:30013"/>
        <dbReference type="ChEBI" id="CHEBI:30616"/>
        <dbReference type="ChEBI" id="CHEBI:61977"/>
        <dbReference type="ChEBI" id="CHEBI:456216"/>
        <dbReference type="EC" id="2.7.11.1"/>
    </reaction>
</comment>
<dbReference type="Gene3D" id="1.10.510.10">
    <property type="entry name" value="Transferase(Phosphotransferase) domain 1"/>
    <property type="match status" value="1"/>
</dbReference>
<dbReference type="Proteomes" id="UP000224006">
    <property type="component" value="Chromosome III"/>
</dbReference>
<sequence>MSDAQADAVRRTADDPVDVGPRALWPLALPAAREPVKPSSSTADFRGADAPRRRPVLPHGIKKTSFFFRRLRHLVAGIRREPSLRIDRGAAEVAGRAQAQFQRIMQLTYPVSHIATAIDTVLGTRPVLQVRMFMEQRYRGVAPAGVLKIQKGGFLGAGTYGAVFAVATLDGSAKYAMKILLARCTFQTRDAATRLHVRRETTRITNVISFFRGIPRDRLREERLAPPLFGGRITDAPEAFLVAEDRCCSNVVFFYPLMAADIHGVVYSQHLGVLSDDGRLHLTHGMVAAVANLHEYGLIHGDVKMENFLVSQAGEVFLADLDTVVREWEPFRRLTPAVYTDPDAAAVSWRAVQRNEYFAAGMWTARVEVPPLFASKYVDAWSLGVTLYKLWCGVLPWRLDAACYATNSKRLKRLARVKERGEQVAFIDCRRDRPVPTNVRQLITGFLNFHQLFRVLPEAALRLFSSIGEATV</sequence>
<dbReference type="PROSITE" id="PS00108">
    <property type="entry name" value="PROTEIN_KINASE_ST"/>
    <property type="match status" value="1"/>
</dbReference>
<name>A0A2A9MFD3_BESBE</name>
<evidence type="ECO:0000256" key="6">
    <source>
        <dbReference type="ARBA" id="ARBA00022840"/>
    </source>
</evidence>
<dbReference type="KEGG" id="bbes:BESB_048870"/>
<dbReference type="InterPro" id="IPR011009">
    <property type="entry name" value="Kinase-like_dom_sf"/>
</dbReference>
<evidence type="ECO:0000256" key="1">
    <source>
        <dbReference type="ARBA" id="ARBA00012513"/>
    </source>
</evidence>
<gene>
    <name evidence="13" type="ORF">BESB_048870</name>
</gene>
<evidence type="ECO:0000313" key="14">
    <source>
        <dbReference type="Proteomes" id="UP000224006"/>
    </source>
</evidence>
<evidence type="ECO:0000256" key="9">
    <source>
        <dbReference type="PROSITE-ProRule" id="PRU10141"/>
    </source>
</evidence>
<comment type="caution">
    <text evidence="13">The sequence shown here is derived from an EMBL/GenBank/DDBJ whole genome shotgun (WGS) entry which is preliminary data.</text>
</comment>
<keyword evidence="2 10" id="KW-0723">Serine/threonine-protein kinase</keyword>
<dbReference type="OrthoDB" id="346916at2759"/>
<dbReference type="VEuPathDB" id="ToxoDB:BESB_048870"/>
<dbReference type="EMBL" id="NWUJ01000003">
    <property type="protein sequence ID" value="PFH36695.1"/>
    <property type="molecule type" value="Genomic_DNA"/>
</dbReference>
<dbReference type="InterPro" id="IPR017441">
    <property type="entry name" value="Protein_kinase_ATP_BS"/>
</dbReference>
<evidence type="ECO:0000256" key="10">
    <source>
        <dbReference type="RuleBase" id="RU000304"/>
    </source>
</evidence>
<dbReference type="AlphaFoldDB" id="A0A2A9MFD3"/>
<accession>A0A2A9MFD3</accession>
<dbReference type="PROSITE" id="PS00107">
    <property type="entry name" value="PROTEIN_KINASE_ATP"/>
    <property type="match status" value="1"/>
</dbReference>
<dbReference type="InterPro" id="IPR000719">
    <property type="entry name" value="Prot_kinase_dom"/>
</dbReference>